<feature type="domain" description="ABC transmembrane type-1" evidence="11">
    <location>
        <begin position="19"/>
        <end position="306"/>
    </location>
</feature>
<keyword evidence="6 12" id="KW-0067">ATP-binding</keyword>
<dbReference type="Gene3D" id="1.20.1560.10">
    <property type="entry name" value="ABC transporter type 1, transmembrane domain"/>
    <property type="match status" value="1"/>
</dbReference>
<dbReference type="CDD" id="cd03247">
    <property type="entry name" value="ABCC_cytochrome_bd"/>
    <property type="match status" value="1"/>
</dbReference>
<reference evidence="13" key="1">
    <citation type="submission" date="2015-05" db="EMBL/GenBank/DDBJ databases">
        <authorList>
            <person name="Urmite Genomes"/>
        </authorList>
    </citation>
    <scope>NUCLEOTIDE SEQUENCE [LARGE SCALE GENOMIC DNA]</scope>
    <source>
        <strain evidence="13">LF1</strain>
    </source>
</reference>
<dbReference type="STRING" id="1499688.BN000_02447"/>
<evidence type="ECO:0000259" key="10">
    <source>
        <dbReference type="PROSITE" id="PS50893"/>
    </source>
</evidence>
<dbReference type="SMART" id="SM00382">
    <property type="entry name" value="AAA"/>
    <property type="match status" value="1"/>
</dbReference>
<evidence type="ECO:0000256" key="4">
    <source>
        <dbReference type="ARBA" id="ARBA00022692"/>
    </source>
</evidence>
<dbReference type="EMBL" id="CVRB01000002">
    <property type="protein sequence ID" value="CRK82515.1"/>
    <property type="molecule type" value="Genomic_DNA"/>
</dbReference>
<evidence type="ECO:0000256" key="5">
    <source>
        <dbReference type="ARBA" id="ARBA00022741"/>
    </source>
</evidence>
<dbReference type="InterPro" id="IPR011527">
    <property type="entry name" value="ABC1_TM_dom"/>
</dbReference>
<organism evidence="12 13">
    <name type="scientific">Neobacillus massiliamazoniensis</name>
    <dbReference type="NCBI Taxonomy" id="1499688"/>
    <lineage>
        <taxon>Bacteria</taxon>
        <taxon>Bacillati</taxon>
        <taxon>Bacillota</taxon>
        <taxon>Bacilli</taxon>
        <taxon>Bacillales</taxon>
        <taxon>Bacillaceae</taxon>
        <taxon>Neobacillus</taxon>
    </lineage>
</organism>
<evidence type="ECO:0000256" key="1">
    <source>
        <dbReference type="ARBA" id="ARBA00004651"/>
    </source>
</evidence>
<dbReference type="NCBIfam" id="TIGR02868">
    <property type="entry name" value="CydC"/>
    <property type="match status" value="1"/>
</dbReference>
<feature type="transmembrane region" description="Helical" evidence="9">
    <location>
        <begin position="54"/>
        <end position="73"/>
    </location>
</feature>
<feature type="transmembrane region" description="Helical" evidence="9">
    <location>
        <begin position="135"/>
        <end position="155"/>
    </location>
</feature>
<dbReference type="PROSITE" id="PS50893">
    <property type="entry name" value="ABC_TRANSPORTER_2"/>
    <property type="match status" value="1"/>
</dbReference>
<feature type="transmembrane region" description="Helical" evidence="9">
    <location>
        <begin position="161"/>
        <end position="181"/>
    </location>
</feature>
<keyword evidence="13" id="KW-1185">Reference proteome</keyword>
<dbReference type="PROSITE" id="PS00211">
    <property type="entry name" value="ABC_TRANSPORTER_1"/>
    <property type="match status" value="1"/>
</dbReference>
<comment type="subcellular location">
    <subcellularLocation>
        <location evidence="1">Cell membrane</location>
        <topology evidence="1">Multi-pass membrane protein</topology>
    </subcellularLocation>
</comment>
<evidence type="ECO:0000313" key="13">
    <source>
        <dbReference type="Proteomes" id="UP000199087"/>
    </source>
</evidence>
<keyword evidence="5" id="KW-0547">Nucleotide-binding</keyword>
<gene>
    <name evidence="12" type="primary">cydD</name>
    <name evidence="12" type="ORF">BN000_02447</name>
</gene>
<keyword evidence="7 9" id="KW-1133">Transmembrane helix</keyword>
<dbReference type="FunFam" id="3.40.50.300:FF:000221">
    <property type="entry name" value="Multidrug ABC transporter ATP-binding protein"/>
    <property type="match status" value="1"/>
</dbReference>
<dbReference type="PANTHER" id="PTHR24221">
    <property type="entry name" value="ATP-BINDING CASSETTE SUB-FAMILY B"/>
    <property type="match status" value="1"/>
</dbReference>
<dbReference type="AlphaFoldDB" id="A0A0U1NWW1"/>
<keyword evidence="2" id="KW-0813">Transport</keyword>
<evidence type="ECO:0000256" key="9">
    <source>
        <dbReference type="SAM" id="Phobius"/>
    </source>
</evidence>
<proteinExistence type="predicted"/>
<feature type="transmembrane region" description="Helical" evidence="9">
    <location>
        <begin position="20"/>
        <end position="42"/>
    </location>
</feature>
<dbReference type="SUPFAM" id="SSF90123">
    <property type="entry name" value="ABC transporter transmembrane region"/>
    <property type="match status" value="1"/>
</dbReference>
<accession>A0A0U1NWW1</accession>
<dbReference type="InterPro" id="IPR014223">
    <property type="entry name" value="ABC_CydC/D"/>
</dbReference>
<dbReference type="InterPro" id="IPR027417">
    <property type="entry name" value="P-loop_NTPase"/>
</dbReference>
<dbReference type="PANTHER" id="PTHR24221:SF653">
    <property type="entry name" value="TRANSPORT ATP-BINDING PROTEIN CYDC"/>
    <property type="match status" value="1"/>
</dbReference>
<dbReference type="Gene3D" id="3.40.50.300">
    <property type="entry name" value="P-loop containing nucleotide triphosphate hydrolases"/>
    <property type="match status" value="1"/>
</dbReference>
<dbReference type="GO" id="GO:0034040">
    <property type="term" value="F:ATPase-coupled lipid transmembrane transporter activity"/>
    <property type="evidence" value="ECO:0007669"/>
    <property type="project" value="TreeGrafter"/>
</dbReference>
<dbReference type="InterPro" id="IPR017871">
    <property type="entry name" value="ABC_transporter-like_CS"/>
</dbReference>
<feature type="domain" description="ABC transporter" evidence="10">
    <location>
        <begin position="338"/>
        <end position="571"/>
    </location>
</feature>
<dbReference type="GO" id="GO:0005886">
    <property type="term" value="C:plasma membrane"/>
    <property type="evidence" value="ECO:0007669"/>
    <property type="project" value="UniProtKB-SubCell"/>
</dbReference>
<dbReference type="InterPro" id="IPR039421">
    <property type="entry name" value="Type_1_exporter"/>
</dbReference>
<dbReference type="InterPro" id="IPR003439">
    <property type="entry name" value="ABC_transporter-like_ATP-bd"/>
</dbReference>
<evidence type="ECO:0000256" key="6">
    <source>
        <dbReference type="ARBA" id="ARBA00022840"/>
    </source>
</evidence>
<dbReference type="RefSeq" id="WP_090634582.1">
    <property type="nucleotide sequence ID" value="NZ_CVRB01000002.1"/>
</dbReference>
<feature type="transmembrane region" description="Helical" evidence="9">
    <location>
        <begin position="275"/>
        <end position="294"/>
    </location>
</feature>
<dbReference type="Proteomes" id="UP000199087">
    <property type="component" value="Unassembled WGS sequence"/>
</dbReference>
<dbReference type="GO" id="GO:0016887">
    <property type="term" value="F:ATP hydrolysis activity"/>
    <property type="evidence" value="ECO:0007669"/>
    <property type="project" value="InterPro"/>
</dbReference>
<dbReference type="GO" id="GO:0045454">
    <property type="term" value="P:cell redox homeostasis"/>
    <property type="evidence" value="ECO:0007669"/>
    <property type="project" value="InterPro"/>
</dbReference>
<dbReference type="InterPro" id="IPR003593">
    <property type="entry name" value="AAA+_ATPase"/>
</dbReference>
<keyword evidence="4 9" id="KW-0812">Transmembrane</keyword>
<dbReference type="GO" id="GO:0140359">
    <property type="term" value="F:ABC-type transporter activity"/>
    <property type="evidence" value="ECO:0007669"/>
    <property type="project" value="InterPro"/>
</dbReference>
<dbReference type="Pfam" id="PF00005">
    <property type="entry name" value="ABC_tran"/>
    <property type="match status" value="1"/>
</dbReference>
<dbReference type="GO" id="GO:0034775">
    <property type="term" value="P:glutathione transmembrane transport"/>
    <property type="evidence" value="ECO:0007669"/>
    <property type="project" value="InterPro"/>
</dbReference>
<dbReference type="OrthoDB" id="9802264at2"/>
<sequence>MKKDNWIFPYLRHYRRLFLLAIFLGVLTILFGGGLMFTSGYLISKASTRPESILMVYVPIVGVRTFGIGRSVLSYIERLTGHQFILKILSDMRIRLYKVIEPQAVFLRSRFLTGDLLGVLADDIEHLQDFYLKTLLPSIVSLVVYTVIIICAGIFSIPFAILLAVFVGLLIFVGPILSFIYMRVKNEQIKKGRNQLYQQFTDAVFGISDWLFSGRYLDFIQRYEQQQHELLQLETKKRSFVNWRDVIQQMVLGITVILVIYWANGMTLDGKIPGTFIAAFGLVMMSLLEAFLPISEAVSNASTYQDSIKRLERIETEDGSKWIEEESHDQTEISEVAIELKRVSFEYQSAPPLLNDFGLKVAPGEKMAILGPSGAGKSTLLKLIQGAFAPTSGEVLLNGSKAHETPLSIPKMMAVLNQKAYLFNTSVLNNIRLGNPEATDEEVYEAAEQVGLHQMVKGLPNGYDTIMHETGQRFSGGERQRIALARILLQKTPVVIMDEPTVGLDPITEKKLLMTIFDTLKGKTIIWVTHHLAGMEKMDRILFMDKGKITMAGSHQQLLENEERYRRLYSMDHPQ</sequence>
<protein>
    <submittedName>
        <fullName evidence="12">ABC transporter ATP-binding protein</fullName>
    </submittedName>
</protein>
<evidence type="ECO:0000256" key="3">
    <source>
        <dbReference type="ARBA" id="ARBA00022475"/>
    </source>
</evidence>
<evidence type="ECO:0000256" key="2">
    <source>
        <dbReference type="ARBA" id="ARBA00022448"/>
    </source>
</evidence>
<dbReference type="Pfam" id="PF00664">
    <property type="entry name" value="ABC_membrane"/>
    <property type="match status" value="1"/>
</dbReference>
<evidence type="ECO:0000256" key="8">
    <source>
        <dbReference type="ARBA" id="ARBA00023136"/>
    </source>
</evidence>
<dbReference type="SUPFAM" id="SSF52540">
    <property type="entry name" value="P-loop containing nucleoside triphosphate hydrolases"/>
    <property type="match status" value="1"/>
</dbReference>
<name>A0A0U1NWW1_9BACI</name>
<dbReference type="GO" id="GO:0005524">
    <property type="term" value="F:ATP binding"/>
    <property type="evidence" value="ECO:0007669"/>
    <property type="project" value="UniProtKB-KW"/>
</dbReference>
<evidence type="ECO:0000256" key="7">
    <source>
        <dbReference type="ARBA" id="ARBA00022989"/>
    </source>
</evidence>
<evidence type="ECO:0000259" key="11">
    <source>
        <dbReference type="PROSITE" id="PS50929"/>
    </source>
</evidence>
<feature type="transmembrane region" description="Helical" evidence="9">
    <location>
        <begin position="246"/>
        <end position="263"/>
    </location>
</feature>
<dbReference type="InterPro" id="IPR036640">
    <property type="entry name" value="ABC1_TM_sf"/>
</dbReference>
<keyword evidence="8 9" id="KW-0472">Membrane</keyword>
<keyword evidence="3" id="KW-1003">Cell membrane</keyword>
<evidence type="ECO:0000313" key="12">
    <source>
        <dbReference type="EMBL" id="CRK82515.1"/>
    </source>
</evidence>
<dbReference type="PROSITE" id="PS50929">
    <property type="entry name" value="ABC_TM1F"/>
    <property type="match status" value="1"/>
</dbReference>